<gene>
    <name evidence="2" type="ORF">Ciccas_001421</name>
</gene>
<proteinExistence type="predicted"/>
<reference evidence="2 3" key="1">
    <citation type="submission" date="2024-11" db="EMBL/GenBank/DDBJ databases">
        <title>Adaptive evolution of stress response genes in parasites aligns with host niche diversity.</title>
        <authorList>
            <person name="Hahn C."/>
            <person name="Resl P."/>
        </authorList>
    </citation>
    <scope>NUCLEOTIDE SEQUENCE [LARGE SCALE GENOMIC DNA]</scope>
    <source>
        <strain evidence="2">EGGRZ-B1_66</strain>
        <tissue evidence="2">Body</tissue>
    </source>
</reference>
<evidence type="ECO:0000256" key="1">
    <source>
        <dbReference type="SAM" id="MobiDB-lite"/>
    </source>
</evidence>
<feature type="compositionally biased region" description="Polar residues" evidence="1">
    <location>
        <begin position="44"/>
        <end position="63"/>
    </location>
</feature>
<dbReference type="Proteomes" id="UP001626550">
    <property type="component" value="Unassembled WGS sequence"/>
</dbReference>
<accession>A0ABD2QK51</accession>
<name>A0ABD2QK51_9PLAT</name>
<organism evidence="2 3">
    <name type="scientific">Cichlidogyrus casuarinus</name>
    <dbReference type="NCBI Taxonomy" id="1844966"/>
    <lineage>
        <taxon>Eukaryota</taxon>
        <taxon>Metazoa</taxon>
        <taxon>Spiralia</taxon>
        <taxon>Lophotrochozoa</taxon>
        <taxon>Platyhelminthes</taxon>
        <taxon>Monogenea</taxon>
        <taxon>Monopisthocotylea</taxon>
        <taxon>Dactylogyridea</taxon>
        <taxon>Ancyrocephalidae</taxon>
        <taxon>Cichlidogyrus</taxon>
    </lineage>
</organism>
<sequence length="466" mass="51488">MDNSHYSQYPNMNASYMQQSGSVDSNRTQYPMHPPVNYPPFPPTGSTSMAQSSGTATNYYGNVSSHQQNYSSSQQQMYNMPPNGFPDNQSYNSSWNYPQESYTSSLGMNDPNYMRPNWNMPPYDSSQQWPRPEAYPPPPPQSQPIKESYPSSMEYSQMGSPYYPPTTKYNTSQYGSYPSYPSQQQQQPQTTQPAAAQAAQVFPPTEAYAQPRSESQSKQTMLSQQRQPADYPMSPAPQAPQVRHSLPVAKSAAQEFHSSRPRMPMPAPNYVPPTSTKPFQHPQLPVPQPYPAKPPVKSLENGISPEANLATTPSPSFEKPKPHFEHPHHALKIDMKEVPVERSSPDLKSSPLLNIQVSPAAVAPSPPSCQSKVQEQAKEPSPPVVIPVKKEEPVKELFEPVIVQQISSPPVQDAKKEPAAPPLLLPNEAASPVNDSLPTASYLTPTSVAPPTLQPENVQVLFLINP</sequence>
<protein>
    <recommendedName>
        <fullName evidence="4">Enamelin</fullName>
    </recommendedName>
</protein>
<dbReference type="EMBL" id="JBJKFK010000091">
    <property type="protein sequence ID" value="KAL3319913.1"/>
    <property type="molecule type" value="Genomic_DNA"/>
</dbReference>
<feature type="compositionally biased region" description="Polar residues" evidence="1">
    <location>
        <begin position="86"/>
        <end position="107"/>
    </location>
</feature>
<feature type="compositionally biased region" description="Pro residues" evidence="1">
    <location>
        <begin position="133"/>
        <end position="142"/>
    </location>
</feature>
<feature type="compositionally biased region" description="Basic and acidic residues" evidence="1">
    <location>
        <begin position="318"/>
        <end position="329"/>
    </location>
</feature>
<keyword evidence="3" id="KW-1185">Reference proteome</keyword>
<feature type="region of interest" description="Disordered" evidence="1">
    <location>
        <begin position="358"/>
        <end position="385"/>
    </location>
</feature>
<feature type="compositionally biased region" description="Polar residues" evidence="1">
    <location>
        <begin position="212"/>
        <end position="227"/>
    </location>
</feature>
<feature type="compositionally biased region" description="Pro residues" evidence="1">
    <location>
        <begin position="32"/>
        <end position="43"/>
    </location>
</feature>
<feature type="compositionally biased region" description="Low complexity" evidence="1">
    <location>
        <begin position="171"/>
        <end position="200"/>
    </location>
</feature>
<dbReference type="AlphaFoldDB" id="A0ABD2QK51"/>
<comment type="caution">
    <text evidence="2">The sequence shown here is derived from an EMBL/GenBank/DDBJ whole genome shotgun (WGS) entry which is preliminary data.</text>
</comment>
<feature type="compositionally biased region" description="Pro residues" evidence="1">
    <location>
        <begin position="284"/>
        <end position="294"/>
    </location>
</feature>
<feature type="region of interest" description="Disordered" evidence="1">
    <location>
        <begin position="408"/>
        <end position="438"/>
    </location>
</feature>
<feature type="region of interest" description="Disordered" evidence="1">
    <location>
        <begin position="1"/>
        <end position="329"/>
    </location>
</feature>
<feature type="compositionally biased region" description="Polar residues" evidence="1">
    <location>
        <begin position="149"/>
        <end position="159"/>
    </location>
</feature>
<feature type="compositionally biased region" description="Polar residues" evidence="1">
    <location>
        <begin position="1"/>
        <end position="29"/>
    </location>
</feature>
<feature type="compositionally biased region" description="Low complexity" evidence="1">
    <location>
        <begin position="64"/>
        <end position="80"/>
    </location>
</feature>
<evidence type="ECO:0000313" key="3">
    <source>
        <dbReference type="Proteomes" id="UP001626550"/>
    </source>
</evidence>
<evidence type="ECO:0008006" key="4">
    <source>
        <dbReference type="Google" id="ProtNLM"/>
    </source>
</evidence>
<evidence type="ECO:0000313" key="2">
    <source>
        <dbReference type="EMBL" id="KAL3319913.1"/>
    </source>
</evidence>